<keyword evidence="5" id="KW-0560">Oxidoreductase</keyword>
<dbReference type="PANTHER" id="PTHR43004">
    <property type="entry name" value="TRK SYSTEM POTASSIUM UPTAKE PROTEIN"/>
    <property type="match status" value="1"/>
</dbReference>
<dbReference type="NCBIfam" id="NF004780">
    <property type="entry name" value="PRK06126.1"/>
    <property type="match status" value="1"/>
</dbReference>
<dbReference type="Pfam" id="PF01494">
    <property type="entry name" value="FAD_binding_3"/>
    <property type="match status" value="1"/>
</dbReference>
<dbReference type="InterPro" id="IPR002938">
    <property type="entry name" value="FAD-bd"/>
</dbReference>
<dbReference type="InterPro" id="IPR036188">
    <property type="entry name" value="FAD/NAD-bd_sf"/>
</dbReference>
<proteinExistence type="predicted"/>
<dbReference type="GO" id="GO:0016709">
    <property type="term" value="F:oxidoreductase activity, acting on paired donors, with incorporation or reduction of molecular oxygen, NAD(P)H as one donor, and incorporation of one atom of oxygen"/>
    <property type="evidence" value="ECO:0007669"/>
    <property type="project" value="UniProtKB-ARBA"/>
</dbReference>
<evidence type="ECO:0000259" key="4">
    <source>
        <dbReference type="Pfam" id="PF01494"/>
    </source>
</evidence>
<dbReference type="GO" id="GO:0071949">
    <property type="term" value="F:FAD binding"/>
    <property type="evidence" value="ECO:0007669"/>
    <property type="project" value="InterPro"/>
</dbReference>
<keyword evidence="5" id="KW-0503">Monooxygenase</keyword>
<keyword evidence="6" id="KW-1185">Reference proteome</keyword>
<dbReference type="SUPFAM" id="SSF51905">
    <property type="entry name" value="FAD/NAD(P)-binding domain"/>
    <property type="match status" value="1"/>
</dbReference>
<dbReference type="Pfam" id="PF21274">
    <property type="entry name" value="Rng_hyd_C"/>
    <property type="match status" value="1"/>
</dbReference>
<evidence type="ECO:0000256" key="3">
    <source>
        <dbReference type="ARBA" id="ARBA00022827"/>
    </source>
</evidence>
<evidence type="ECO:0000256" key="2">
    <source>
        <dbReference type="ARBA" id="ARBA00022630"/>
    </source>
</evidence>
<dbReference type="Proteomes" id="UP000280434">
    <property type="component" value="Unassembled WGS sequence"/>
</dbReference>
<dbReference type="OrthoDB" id="3443359at2"/>
<evidence type="ECO:0000313" key="6">
    <source>
        <dbReference type="Proteomes" id="UP000280434"/>
    </source>
</evidence>
<dbReference type="PANTHER" id="PTHR43004:SF19">
    <property type="entry name" value="BINDING MONOOXYGENASE, PUTATIVE (JCVI)-RELATED"/>
    <property type="match status" value="1"/>
</dbReference>
<dbReference type="InterPro" id="IPR050641">
    <property type="entry name" value="RIFMO-like"/>
</dbReference>
<accession>A0A494X908</accession>
<gene>
    <name evidence="5" type="ORF">D7S89_18835</name>
</gene>
<dbReference type="PRINTS" id="PR00420">
    <property type="entry name" value="RNGMNOXGNASE"/>
</dbReference>
<dbReference type="Gene3D" id="3.40.30.120">
    <property type="match status" value="1"/>
</dbReference>
<keyword evidence="2" id="KW-0285">Flavoprotein</keyword>
<evidence type="ECO:0000256" key="1">
    <source>
        <dbReference type="ARBA" id="ARBA00001974"/>
    </source>
</evidence>
<reference evidence="5 6" key="1">
    <citation type="submission" date="2018-10" db="EMBL/GenBank/DDBJ databases">
        <title>Paraburkholderia sp. 7MK8-2, isolated from soil.</title>
        <authorList>
            <person name="Gao Z.-H."/>
            <person name="Qiu L.-H."/>
        </authorList>
    </citation>
    <scope>NUCLEOTIDE SEQUENCE [LARGE SCALE GENOMIC DNA]</scope>
    <source>
        <strain evidence="5 6">7MK8-2</strain>
    </source>
</reference>
<dbReference type="RefSeq" id="WP_121279916.1">
    <property type="nucleotide sequence ID" value="NZ_RBZV01000008.1"/>
</dbReference>
<comment type="caution">
    <text evidence="5">The sequence shown here is derived from an EMBL/GenBank/DDBJ whole genome shotgun (WGS) entry which is preliminary data.</text>
</comment>
<comment type="cofactor">
    <cofactor evidence="1">
        <name>FAD</name>
        <dbReference type="ChEBI" id="CHEBI:57692"/>
    </cofactor>
</comment>
<dbReference type="EMBL" id="RBZV01000008">
    <property type="protein sequence ID" value="RKP46101.1"/>
    <property type="molecule type" value="Genomic_DNA"/>
</dbReference>
<name>A0A494X908_9BURK</name>
<dbReference type="Gene3D" id="3.30.9.10">
    <property type="entry name" value="D-Amino Acid Oxidase, subunit A, domain 2"/>
    <property type="match status" value="1"/>
</dbReference>
<protein>
    <submittedName>
        <fullName evidence="5">Monooxygenase</fullName>
    </submittedName>
</protein>
<dbReference type="AlphaFoldDB" id="A0A494X908"/>
<sequence>MNTSSVAIVGGGPVGLMLAFFLDRHGVPVVIYNTEQESRWHPKGSTHNSRTMEHYRRVGIADAVRELGLPADHPRDITYFTRLAGWELARLSMPSERQRMRDVLAAPDTDQVPEPLLRANQMYVERHMLKHAKTCGNITLRFGWRVTEFEQDDEGVTLTAVAADGSGASEQRRVAYMVGCDGGPSFVRRKLGIAYQGPGGASDRFLGGRMISSYVRVPALHRDFLAERKAWMYNVMAPGARMLLISLDGADEFLLMSQAPDGERMPDDASVIRRIQEGVGRPVDVEVLAHAPWQGGVALVAERFAQGRVYLAGDAIHLFSPTGGFGMNTGIDGAANLAWKLAAAVQGWAGESLLASYEVERRPIAHRNTAAARFLTQRVGGLEVPEEIEADDERGEAARRQLGDALQVFRSQFASLGVELGGRYNGSPIVWEDGEPPADDPLEYRPSSVPGGRLPHLWVRRDDGGRSSVFDLLGKGFTLLRVVTDQADERDGNAFGVARLVAAADARGIPLAVVEVKAEAALALYERRLILVRPDQHVAWRGDRLPPDAGAVLDRVVGREARQVRHEPESANAGD</sequence>
<organism evidence="5 6">
    <name type="scientific">Trinickia fusca</name>
    <dbReference type="NCBI Taxonomy" id="2419777"/>
    <lineage>
        <taxon>Bacteria</taxon>
        <taxon>Pseudomonadati</taxon>
        <taxon>Pseudomonadota</taxon>
        <taxon>Betaproteobacteria</taxon>
        <taxon>Burkholderiales</taxon>
        <taxon>Burkholderiaceae</taxon>
        <taxon>Trinickia</taxon>
    </lineage>
</organism>
<keyword evidence="3" id="KW-0274">FAD</keyword>
<feature type="domain" description="FAD-binding" evidence="4">
    <location>
        <begin position="5"/>
        <end position="370"/>
    </location>
</feature>
<evidence type="ECO:0000313" key="5">
    <source>
        <dbReference type="EMBL" id="RKP46101.1"/>
    </source>
</evidence>
<dbReference type="Gene3D" id="3.50.50.60">
    <property type="entry name" value="FAD/NAD(P)-binding domain"/>
    <property type="match status" value="1"/>
</dbReference>